<keyword evidence="3" id="KW-1185">Reference proteome</keyword>
<dbReference type="RefSeq" id="XP_005833794.1">
    <property type="nucleotide sequence ID" value="XM_005833737.1"/>
</dbReference>
<name>L1JFB4_GUITC</name>
<proteinExistence type="predicted"/>
<dbReference type="EMBL" id="JH992992">
    <property type="protein sequence ID" value="EKX46814.1"/>
    <property type="molecule type" value="Genomic_DNA"/>
</dbReference>
<reference evidence="1 3" key="1">
    <citation type="journal article" date="2012" name="Nature">
        <title>Algal genomes reveal evolutionary mosaicism and the fate of nucleomorphs.</title>
        <authorList>
            <consortium name="DOE Joint Genome Institute"/>
            <person name="Curtis B.A."/>
            <person name="Tanifuji G."/>
            <person name="Burki F."/>
            <person name="Gruber A."/>
            <person name="Irimia M."/>
            <person name="Maruyama S."/>
            <person name="Arias M.C."/>
            <person name="Ball S.G."/>
            <person name="Gile G.H."/>
            <person name="Hirakawa Y."/>
            <person name="Hopkins J.F."/>
            <person name="Kuo A."/>
            <person name="Rensing S.A."/>
            <person name="Schmutz J."/>
            <person name="Symeonidi A."/>
            <person name="Elias M."/>
            <person name="Eveleigh R.J."/>
            <person name="Herman E.K."/>
            <person name="Klute M.J."/>
            <person name="Nakayama T."/>
            <person name="Obornik M."/>
            <person name="Reyes-Prieto A."/>
            <person name="Armbrust E.V."/>
            <person name="Aves S.J."/>
            <person name="Beiko R.G."/>
            <person name="Coutinho P."/>
            <person name="Dacks J.B."/>
            <person name="Durnford D.G."/>
            <person name="Fast N.M."/>
            <person name="Green B.R."/>
            <person name="Grisdale C.J."/>
            <person name="Hempel F."/>
            <person name="Henrissat B."/>
            <person name="Hoppner M.P."/>
            <person name="Ishida K."/>
            <person name="Kim E."/>
            <person name="Koreny L."/>
            <person name="Kroth P.G."/>
            <person name="Liu Y."/>
            <person name="Malik S.B."/>
            <person name="Maier U.G."/>
            <person name="McRose D."/>
            <person name="Mock T."/>
            <person name="Neilson J.A."/>
            <person name="Onodera N.T."/>
            <person name="Poole A.M."/>
            <person name="Pritham E.J."/>
            <person name="Richards T.A."/>
            <person name="Rocap G."/>
            <person name="Roy S.W."/>
            <person name="Sarai C."/>
            <person name="Schaack S."/>
            <person name="Shirato S."/>
            <person name="Slamovits C.H."/>
            <person name="Spencer D.F."/>
            <person name="Suzuki S."/>
            <person name="Worden A.Z."/>
            <person name="Zauner S."/>
            <person name="Barry K."/>
            <person name="Bell C."/>
            <person name="Bharti A.K."/>
            <person name="Crow J.A."/>
            <person name="Grimwood J."/>
            <person name="Kramer R."/>
            <person name="Lindquist E."/>
            <person name="Lucas S."/>
            <person name="Salamov A."/>
            <person name="McFadden G.I."/>
            <person name="Lane C.E."/>
            <person name="Keeling P.J."/>
            <person name="Gray M.W."/>
            <person name="Grigoriev I.V."/>
            <person name="Archibald J.M."/>
        </authorList>
    </citation>
    <scope>NUCLEOTIDE SEQUENCE</scope>
    <source>
        <strain evidence="1 3">CCMP2712</strain>
    </source>
</reference>
<accession>L1JFB4</accession>
<dbReference type="OrthoDB" id="185493at2759"/>
<evidence type="ECO:0000313" key="3">
    <source>
        <dbReference type="Proteomes" id="UP000011087"/>
    </source>
</evidence>
<reference evidence="3" key="2">
    <citation type="submission" date="2012-11" db="EMBL/GenBank/DDBJ databases">
        <authorList>
            <person name="Kuo A."/>
            <person name="Curtis B.A."/>
            <person name="Tanifuji G."/>
            <person name="Burki F."/>
            <person name="Gruber A."/>
            <person name="Irimia M."/>
            <person name="Maruyama S."/>
            <person name="Arias M.C."/>
            <person name="Ball S.G."/>
            <person name="Gile G.H."/>
            <person name="Hirakawa Y."/>
            <person name="Hopkins J.F."/>
            <person name="Rensing S.A."/>
            <person name="Schmutz J."/>
            <person name="Symeonidi A."/>
            <person name="Elias M."/>
            <person name="Eveleigh R.J."/>
            <person name="Herman E.K."/>
            <person name="Klute M.J."/>
            <person name="Nakayama T."/>
            <person name="Obornik M."/>
            <person name="Reyes-Prieto A."/>
            <person name="Armbrust E.V."/>
            <person name="Aves S.J."/>
            <person name="Beiko R.G."/>
            <person name="Coutinho P."/>
            <person name="Dacks J.B."/>
            <person name="Durnford D.G."/>
            <person name="Fast N.M."/>
            <person name="Green B.R."/>
            <person name="Grisdale C."/>
            <person name="Hempe F."/>
            <person name="Henrissat B."/>
            <person name="Hoppner M.P."/>
            <person name="Ishida K.-I."/>
            <person name="Kim E."/>
            <person name="Koreny L."/>
            <person name="Kroth P.G."/>
            <person name="Liu Y."/>
            <person name="Malik S.-B."/>
            <person name="Maier U.G."/>
            <person name="McRose D."/>
            <person name="Mock T."/>
            <person name="Neilson J.A."/>
            <person name="Onodera N.T."/>
            <person name="Poole A.M."/>
            <person name="Pritham E.J."/>
            <person name="Richards T.A."/>
            <person name="Rocap G."/>
            <person name="Roy S.W."/>
            <person name="Sarai C."/>
            <person name="Schaack S."/>
            <person name="Shirato S."/>
            <person name="Slamovits C.H."/>
            <person name="Spencer D.F."/>
            <person name="Suzuki S."/>
            <person name="Worden A.Z."/>
            <person name="Zauner S."/>
            <person name="Barry K."/>
            <person name="Bell C."/>
            <person name="Bharti A.K."/>
            <person name="Crow J.A."/>
            <person name="Grimwood J."/>
            <person name="Kramer R."/>
            <person name="Lindquist E."/>
            <person name="Lucas S."/>
            <person name="Salamov A."/>
            <person name="McFadden G.I."/>
            <person name="Lane C.E."/>
            <person name="Keeling P.J."/>
            <person name="Gray M.W."/>
            <person name="Grigoriev I.V."/>
            <person name="Archibald J.M."/>
        </authorList>
    </citation>
    <scope>NUCLEOTIDE SEQUENCE</scope>
    <source>
        <strain evidence="3">CCMP2712</strain>
    </source>
</reference>
<dbReference type="eggNOG" id="ENOG502S3IU">
    <property type="taxonomic scope" value="Eukaryota"/>
</dbReference>
<dbReference type="EnsemblProtists" id="EKX46814">
    <property type="protein sequence ID" value="EKX46814"/>
    <property type="gene ID" value="GUITHDRAFT_107171"/>
</dbReference>
<dbReference type="KEGG" id="gtt:GUITHDRAFT_107171"/>
<evidence type="ECO:0000313" key="1">
    <source>
        <dbReference type="EMBL" id="EKX46814.1"/>
    </source>
</evidence>
<reference evidence="2" key="3">
    <citation type="submission" date="2016-03" db="UniProtKB">
        <authorList>
            <consortium name="EnsemblProtists"/>
        </authorList>
    </citation>
    <scope>IDENTIFICATION</scope>
</reference>
<gene>
    <name evidence="1" type="ORF">GUITHDRAFT_107171</name>
</gene>
<evidence type="ECO:0000313" key="2">
    <source>
        <dbReference type="EnsemblProtists" id="EKX46814"/>
    </source>
</evidence>
<dbReference type="Proteomes" id="UP000011087">
    <property type="component" value="Unassembled WGS sequence"/>
</dbReference>
<protein>
    <recommendedName>
        <fullName evidence="4">Nudix hydrolase domain-containing protein</fullName>
    </recommendedName>
</protein>
<dbReference type="SUPFAM" id="SSF55811">
    <property type="entry name" value="Nudix"/>
    <property type="match status" value="1"/>
</dbReference>
<evidence type="ECO:0008006" key="4">
    <source>
        <dbReference type="Google" id="ProtNLM"/>
    </source>
</evidence>
<dbReference type="AlphaFoldDB" id="L1JFB4"/>
<sequence>MQQEGFEVLKEEQIFHRYLTIIDRVVKYPNGKEVKFDVLTCPSNHFVTALAFFTSTKQFAVIKEYFQGVNRIGSAIACGRYEPSKHNSILHAAECELSEECALKGGKWIKLIPDGHPGVIEAKWAATRFTPFLVIDPEEDENPLEKDEEEYMHRASVEFCVFRYSDFMNRRMSL</sequence>
<dbReference type="HOGENOM" id="CLU_082859_1_0_1"/>
<dbReference type="InterPro" id="IPR015797">
    <property type="entry name" value="NUDIX_hydrolase-like_dom_sf"/>
</dbReference>
<organism evidence="1">
    <name type="scientific">Guillardia theta (strain CCMP2712)</name>
    <name type="common">Cryptophyte</name>
    <dbReference type="NCBI Taxonomy" id="905079"/>
    <lineage>
        <taxon>Eukaryota</taxon>
        <taxon>Cryptophyceae</taxon>
        <taxon>Pyrenomonadales</taxon>
        <taxon>Geminigeraceae</taxon>
        <taxon>Guillardia</taxon>
    </lineage>
</organism>
<dbReference type="GeneID" id="17303502"/>
<dbReference type="Gene3D" id="3.90.79.10">
    <property type="entry name" value="Nucleoside Triphosphate Pyrophosphohydrolase"/>
    <property type="match status" value="1"/>
</dbReference>
<dbReference type="PaxDb" id="55529-EKX46814"/>